<keyword evidence="5" id="KW-0813">Transport</keyword>
<dbReference type="InterPro" id="IPR000568">
    <property type="entry name" value="ATP_synth_F0_asu"/>
</dbReference>
<evidence type="ECO:0000256" key="13">
    <source>
        <dbReference type="RuleBase" id="RU004450"/>
    </source>
</evidence>
<dbReference type="Gene3D" id="1.20.120.220">
    <property type="entry name" value="ATP synthase, F0 complex, subunit A"/>
    <property type="match status" value="1"/>
</dbReference>
<evidence type="ECO:0000256" key="9">
    <source>
        <dbReference type="ARBA" id="ARBA00022989"/>
    </source>
</evidence>
<feature type="transmembrane region" description="Helical" evidence="14">
    <location>
        <begin position="125"/>
        <end position="144"/>
    </location>
</feature>
<evidence type="ECO:0000256" key="1">
    <source>
        <dbReference type="ARBA" id="ARBA00002070"/>
    </source>
</evidence>
<sequence>MNMDLFMIFDPNMLLSLKLNWMSMIIILMIYPFTYWFIPSRLNFLWMKMYLYIMNELIPLIDTKIKMNLLIFINLFIYIMINNIYSIFPYIFCASSHMVFSFSLCLPLWVSLNLYSMINNFNYSLAHYVPLSTPLMLISFMILIETISNIIRPLTLSIRLSANLTAGHLILSLIGLSFFISKFLFLIILIMQTLLFILELSVSFIQSYVFSVLMTLYFSEIK</sequence>
<keyword evidence="7 14" id="KW-0812">Transmembrane</keyword>
<keyword evidence="6" id="KW-0138">CF(0)</keyword>
<feature type="transmembrane region" description="Helical" evidence="14">
    <location>
        <begin position="196"/>
        <end position="218"/>
    </location>
</feature>
<comment type="similarity">
    <text evidence="3">Belongs to the ATPase A chain family.</text>
</comment>
<keyword evidence="9 14" id="KW-1133">Transmembrane helix</keyword>
<proteinExistence type="inferred from homology"/>
<dbReference type="GO" id="GO:0046933">
    <property type="term" value="F:proton-transporting ATP synthase activity, rotational mechanism"/>
    <property type="evidence" value="ECO:0007669"/>
    <property type="project" value="TreeGrafter"/>
</dbReference>
<evidence type="ECO:0000256" key="6">
    <source>
        <dbReference type="ARBA" id="ARBA00022547"/>
    </source>
</evidence>
<keyword evidence="15" id="KW-0496">Mitochondrion</keyword>
<dbReference type="AlphaFoldDB" id="A0A1L2D332"/>
<feature type="transmembrane region" description="Helical" evidence="14">
    <location>
        <begin position="69"/>
        <end position="92"/>
    </location>
</feature>
<dbReference type="SUPFAM" id="SSF81336">
    <property type="entry name" value="F1F0 ATP synthase subunit A"/>
    <property type="match status" value="1"/>
</dbReference>
<dbReference type="NCBIfam" id="TIGR01131">
    <property type="entry name" value="ATP_synt_6_or_A"/>
    <property type="match status" value="1"/>
</dbReference>
<geneLocation type="mitochondrion" evidence="15"/>
<comment type="subcellular location">
    <subcellularLocation>
        <location evidence="2">Membrane</location>
        <topology evidence="2">Multi-pass membrane protein</topology>
    </subcellularLocation>
    <subcellularLocation>
        <location evidence="13">Mitochondrion inner membrane</location>
        <topology evidence="13">Multi-pass membrane protein</topology>
    </subcellularLocation>
</comment>
<evidence type="ECO:0000256" key="3">
    <source>
        <dbReference type="ARBA" id="ARBA00006810"/>
    </source>
</evidence>
<keyword evidence="8" id="KW-0375">Hydrogen ion transport</keyword>
<comment type="function">
    <text evidence="1">Mitochondrial membrane ATP synthase (F(1)F(0) ATP synthase or Complex V) produces ATP from ADP in the presence of a proton gradient across the membrane which is generated by electron transport complexes of the respiratory chain. F-type ATPases consist of two structural domains, F(1) - containing the extramembraneous catalytic core and F(0) - containing the membrane proton channel, linked together by a central stalk and a peripheral stalk. During catalysis, ATP synthesis in the catalytic domain of F(1) is coupled via a rotary mechanism of the central stalk subunits to proton translocation. Key component of the proton channel; it may play a direct role in the translocation of protons across the membrane.</text>
</comment>
<evidence type="ECO:0000313" key="15">
    <source>
        <dbReference type="EMBL" id="AMO66553.1"/>
    </source>
</evidence>
<protein>
    <recommendedName>
        <fullName evidence="13">ATP synthase subunit a</fullName>
    </recommendedName>
</protein>
<evidence type="ECO:0000256" key="2">
    <source>
        <dbReference type="ARBA" id="ARBA00004141"/>
    </source>
</evidence>
<dbReference type="Pfam" id="PF00119">
    <property type="entry name" value="ATP-synt_A"/>
    <property type="match status" value="1"/>
</dbReference>
<dbReference type="InterPro" id="IPR023011">
    <property type="entry name" value="ATP_synth_F0_asu_AS"/>
</dbReference>
<evidence type="ECO:0000256" key="12">
    <source>
        <dbReference type="ARBA" id="ARBA00023310"/>
    </source>
</evidence>
<feature type="transmembrane region" description="Helical" evidence="14">
    <location>
        <begin position="164"/>
        <end position="189"/>
    </location>
</feature>
<evidence type="ECO:0000256" key="7">
    <source>
        <dbReference type="ARBA" id="ARBA00022692"/>
    </source>
</evidence>
<comment type="subunit">
    <text evidence="4">F-type ATPases have 2 components, CF(1) - the catalytic core - and CF(0) - the membrane proton channel. CF(1) has five subunits: alpha(3), beta(3), gamma(1), delta(1), epsilon(1). CF(0) has three main subunits: a, b and c.</text>
</comment>
<dbReference type="PANTHER" id="PTHR11410">
    <property type="entry name" value="ATP SYNTHASE SUBUNIT A"/>
    <property type="match status" value="1"/>
</dbReference>
<dbReference type="InterPro" id="IPR035908">
    <property type="entry name" value="F0_ATP_A_sf"/>
</dbReference>
<keyword evidence="12" id="KW-0066">ATP synthesis</keyword>
<evidence type="ECO:0000256" key="8">
    <source>
        <dbReference type="ARBA" id="ARBA00022781"/>
    </source>
</evidence>
<dbReference type="PRINTS" id="PR00123">
    <property type="entry name" value="ATPASEA"/>
</dbReference>
<evidence type="ECO:0000256" key="4">
    <source>
        <dbReference type="ARBA" id="ARBA00011648"/>
    </source>
</evidence>
<evidence type="ECO:0000256" key="14">
    <source>
        <dbReference type="SAM" id="Phobius"/>
    </source>
</evidence>
<evidence type="ECO:0000256" key="10">
    <source>
        <dbReference type="ARBA" id="ARBA00023065"/>
    </source>
</evidence>
<dbReference type="PROSITE" id="PS00449">
    <property type="entry name" value="ATPASE_A"/>
    <property type="match status" value="1"/>
</dbReference>
<dbReference type="EMBL" id="KT276222">
    <property type="protein sequence ID" value="AMO66553.1"/>
    <property type="molecule type" value="Genomic_DNA"/>
</dbReference>
<keyword evidence="11 14" id="KW-0472">Membrane</keyword>
<reference evidence="15" key="1">
    <citation type="journal article" date="2017" name="BMC Genomics">
        <title>Evolutionarily recent, insertional fission of mitochondrial cox2 into complementary genes in bilaterian Metazoa.</title>
        <authorList>
            <person name="Szafranski P."/>
        </authorList>
    </citation>
    <scope>NUCLEOTIDE SEQUENCE</scope>
</reference>
<dbReference type="GO" id="GO:0005743">
    <property type="term" value="C:mitochondrial inner membrane"/>
    <property type="evidence" value="ECO:0007669"/>
    <property type="project" value="UniProtKB-SubCell"/>
</dbReference>
<evidence type="ECO:0000256" key="5">
    <source>
        <dbReference type="ARBA" id="ARBA00022448"/>
    </source>
</evidence>
<feature type="transmembrane region" description="Helical" evidence="14">
    <location>
        <begin position="98"/>
        <end position="118"/>
    </location>
</feature>
<evidence type="ECO:0000256" key="11">
    <source>
        <dbReference type="ARBA" id="ARBA00023136"/>
    </source>
</evidence>
<dbReference type="GO" id="GO:0045259">
    <property type="term" value="C:proton-transporting ATP synthase complex"/>
    <property type="evidence" value="ECO:0007669"/>
    <property type="project" value="UniProtKB-KW"/>
</dbReference>
<keyword evidence="10" id="KW-0406">Ion transport</keyword>
<dbReference type="PANTHER" id="PTHR11410:SF0">
    <property type="entry name" value="ATP SYNTHASE SUBUNIT A"/>
    <property type="match status" value="1"/>
</dbReference>
<dbReference type="InterPro" id="IPR045083">
    <property type="entry name" value="ATP_synth_F0_asu_bact/mt"/>
</dbReference>
<feature type="transmembrane region" description="Helical" evidence="14">
    <location>
        <begin position="20"/>
        <end position="38"/>
    </location>
</feature>
<gene>
    <name evidence="15" type="primary">atp6</name>
</gene>
<dbReference type="CDD" id="cd00310">
    <property type="entry name" value="ATP-synt_Fo_a_6"/>
    <property type="match status" value="1"/>
</dbReference>
<accession>A0A1L2D332</accession>
<name>A0A1L2D332_9HYME</name>
<organism evidence="15">
    <name type="scientific">Scolia bicincta</name>
    <dbReference type="NCBI Taxonomy" id="427966"/>
    <lineage>
        <taxon>Eukaryota</taxon>
        <taxon>Metazoa</taxon>
        <taxon>Ecdysozoa</taxon>
        <taxon>Arthropoda</taxon>
        <taxon>Hexapoda</taxon>
        <taxon>Insecta</taxon>
        <taxon>Pterygota</taxon>
        <taxon>Neoptera</taxon>
        <taxon>Endopterygota</taxon>
        <taxon>Hymenoptera</taxon>
        <taxon>Apocrita</taxon>
        <taxon>Aculeata</taxon>
        <taxon>Scolioidea</taxon>
        <taxon>Scoliidae</taxon>
        <taxon>Scolia</taxon>
    </lineage>
</organism>